<name>A0A0E0MNC3_ORYPU</name>
<reference evidence="1" key="1">
    <citation type="submission" date="2015-04" db="UniProtKB">
        <authorList>
            <consortium name="EnsemblPlants"/>
        </authorList>
    </citation>
    <scope>IDENTIFICATION</scope>
</reference>
<evidence type="ECO:0000313" key="2">
    <source>
        <dbReference type="Proteomes" id="UP000026962"/>
    </source>
</evidence>
<evidence type="ECO:0000313" key="1">
    <source>
        <dbReference type="EnsemblPlants" id="OPUNC12G13620.1"/>
    </source>
</evidence>
<reference evidence="1" key="2">
    <citation type="submission" date="2018-05" db="EMBL/GenBank/DDBJ databases">
        <title>OpunRS2 (Oryza punctata Reference Sequence Version 2).</title>
        <authorList>
            <person name="Zhang J."/>
            <person name="Kudrna D."/>
            <person name="Lee S."/>
            <person name="Talag J."/>
            <person name="Welchert J."/>
            <person name="Wing R.A."/>
        </authorList>
    </citation>
    <scope>NUCLEOTIDE SEQUENCE [LARGE SCALE GENOMIC DNA]</scope>
</reference>
<dbReference type="STRING" id="4537.A0A0E0MNC3"/>
<keyword evidence="2" id="KW-1185">Reference proteome</keyword>
<sequence length="114" mass="12780">MVRIYILRTYNLTAHWVRIMKLLFMLVISTLRLTSSNYAKVEEEDLHELMGYLSTVAIEMYGVDGVLSLADSHNGAKPPSKTLVSLVIEAQEIVDGQKEGIIYLRGSVEVNPIV</sequence>
<proteinExistence type="predicted"/>
<dbReference type="EnsemblPlants" id="OPUNC12G13620.1">
    <property type="protein sequence ID" value="OPUNC12G13620.1"/>
    <property type="gene ID" value="OPUNC12G13620"/>
</dbReference>
<accession>A0A0E0MNC3</accession>
<protein>
    <submittedName>
        <fullName evidence="1">Uncharacterized protein</fullName>
    </submittedName>
</protein>
<dbReference type="Gramene" id="OPUNC12G13620.1">
    <property type="protein sequence ID" value="OPUNC12G13620.1"/>
    <property type="gene ID" value="OPUNC12G13620"/>
</dbReference>
<dbReference type="HOGENOM" id="CLU_2125113_0_0_1"/>
<dbReference type="AlphaFoldDB" id="A0A0E0MNC3"/>
<dbReference type="Proteomes" id="UP000026962">
    <property type="component" value="Chromosome 12"/>
</dbReference>
<organism evidence="1">
    <name type="scientific">Oryza punctata</name>
    <name type="common">Red rice</name>
    <dbReference type="NCBI Taxonomy" id="4537"/>
    <lineage>
        <taxon>Eukaryota</taxon>
        <taxon>Viridiplantae</taxon>
        <taxon>Streptophyta</taxon>
        <taxon>Embryophyta</taxon>
        <taxon>Tracheophyta</taxon>
        <taxon>Spermatophyta</taxon>
        <taxon>Magnoliopsida</taxon>
        <taxon>Liliopsida</taxon>
        <taxon>Poales</taxon>
        <taxon>Poaceae</taxon>
        <taxon>BOP clade</taxon>
        <taxon>Oryzoideae</taxon>
        <taxon>Oryzeae</taxon>
        <taxon>Oryzinae</taxon>
        <taxon>Oryza</taxon>
    </lineage>
</organism>